<comment type="caution">
    <text evidence="4">The sequence shown here is derived from an EMBL/GenBank/DDBJ whole genome shotgun (WGS) entry which is preliminary data.</text>
</comment>
<evidence type="ECO:0000256" key="1">
    <source>
        <dbReference type="SAM" id="MobiDB-lite"/>
    </source>
</evidence>
<keyword evidence="2" id="KW-1133">Transmembrane helix</keyword>
<keyword evidence="5" id="KW-1185">Reference proteome</keyword>
<evidence type="ECO:0000313" key="4">
    <source>
        <dbReference type="EMBL" id="KAK3101826.1"/>
    </source>
</evidence>
<dbReference type="InterPro" id="IPR004182">
    <property type="entry name" value="GRAM"/>
</dbReference>
<gene>
    <name evidence="4" type="ORF">FSP39_006623</name>
</gene>
<dbReference type="Pfam" id="PF02893">
    <property type="entry name" value="GRAM"/>
    <property type="match status" value="1"/>
</dbReference>
<dbReference type="AlphaFoldDB" id="A0AA88YQ60"/>
<keyword evidence="2" id="KW-0812">Transmembrane</keyword>
<dbReference type="InterPro" id="IPR011993">
    <property type="entry name" value="PH-like_dom_sf"/>
</dbReference>
<keyword evidence="2" id="KW-0472">Membrane</keyword>
<feature type="transmembrane region" description="Helical" evidence="2">
    <location>
        <begin position="308"/>
        <end position="326"/>
    </location>
</feature>
<dbReference type="GO" id="GO:0034164">
    <property type="term" value="P:negative regulation of toll-like receptor 9 signaling pathway"/>
    <property type="evidence" value="ECO:0007669"/>
    <property type="project" value="TreeGrafter"/>
</dbReference>
<feature type="domain" description="GRAM" evidence="3">
    <location>
        <begin position="400"/>
        <end position="476"/>
    </location>
</feature>
<proteinExistence type="predicted"/>
<feature type="transmembrane region" description="Helical" evidence="2">
    <location>
        <begin position="284"/>
        <end position="302"/>
    </location>
</feature>
<evidence type="ECO:0000256" key="2">
    <source>
        <dbReference type="SAM" id="Phobius"/>
    </source>
</evidence>
<feature type="region of interest" description="Disordered" evidence="1">
    <location>
        <begin position="520"/>
        <end position="543"/>
    </location>
</feature>
<dbReference type="Proteomes" id="UP001186944">
    <property type="component" value="Unassembled WGS sequence"/>
</dbReference>
<sequence>MLNFFIDNIFVVFGGKVLQQIVGITMGTNCAPLLADIFLYSYEAEFIQSLVSEGKRYLASDFNLTYRYIDDVLSINNPKFADYLSSIYPSELEVKETTETNNSASYLDIMLSYDTDGHMNTSLYDKRDDFNFSITNFPFLSSKIPSSPAYGVFISHLIRYARASTKYMDFVLRARRLADKLLSQGYVCDRLTSSLRKCYGRYGELVIHYDVPLSRMVDAILGLRVEFSFFPAEEEKEENTPEMKLFEKVNLALEVARKVQNGMDTAADSLEKIKSVLMWRHLPGALRIFLLPCFIFISSFFISFDSFSTFLGIGMGIKLFIMNYFYTTYPRLNEKYNSTHKLWNELPTQAQWEKQQAHLQIHQYILQNKIEEESKEEVKEIPEPSLPAQSEEDNISKDDQEFCQLFFLPESERPLDGWKGGKRCSLVNKEKSLLSAFKNGKLFLTRSFLCFERSRKPSKSNIVIPLADVKSVQKTKPYARLPGSGMAIEVIVRSKAFIFGGIINRDEAFENIQEQGNLQSLPWATGNTSKEGASNSRASDLVRRSSAGKFSFPDEYEDSDS</sequence>
<dbReference type="SMART" id="SM00568">
    <property type="entry name" value="GRAM"/>
    <property type="match status" value="1"/>
</dbReference>
<organism evidence="4 5">
    <name type="scientific">Pinctada imbricata</name>
    <name type="common">Atlantic pearl-oyster</name>
    <name type="synonym">Pinctada martensii</name>
    <dbReference type="NCBI Taxonomy" id="66713"/>
    <lineage>
        <taxon>Eukaryota</taxon>
        <taxon>Metazoa</taxon>
        <taxon>Spiralia</taxon>
        <taxon>Lophotrochozoa</taxon>
        <taxon>Mollusca</taxon>
        <taxon>Bivalvia</taxon>
        <taxon>Autobranchia</taxon>
        <taxon>Pteriomorphia</taxon>
        <taxon>Pterioida</taxon>
        <taxon>Pterioidea</taxon>
        <taxon>Pteriidae</taxon>
        <taxon>Pinctada</taxon>
    </lineage>
</organism>
<dbReference type="GO" id="GO:0006915">
    <property type="term" value="P:apoptotic process"/>
    <property type="evidence" value="ECO:0007669"/>
    <property type="project" value="InterPro"/>
</dbReference>
<feature type="compositionally biased region" description="Polar residues" evidence="1">
    <location>
        <begin position="520"/>
        <end position="538"/>
    </location>
</feature>
<dbReference type="PANTHER" id="PTHR37402">
    <property type="entry name" value="GRAM DOMAIN-CONTAINING PROTEIN 4"/>
    <property type="match status" value="1"/>
</dbReference>
<evidence type="ECO:0000313" key="5">
    <source>
        <dbReference type="Proteomes" id="UP001186944"/>
    </source>
</evidence>
<protein>
    <recommendedName>
        <fullName evidence="3">GRAM domain-containing protein</fullName>
    </recommendedName>
</protein>
<dbReference type="EMBL" id="VSWD01000005">
    <property type="protein sequence ID" value="KAK3101826.1"/>
    <property type="molecule type" value="Genomic_DNA"/>
</dbReference>
<dbReference type="Gene3D" id="2.30.29.30">
    <property type="entry name" value="Pleckstrin-homology domain (PH domain)/Phosphotyrosine-binding domain (PTB)"/>
    <property type="match status" value="1"/>
</dbReference>
<dbReference type="PANTHER" id="PTHR37402:SF1">
    <property type="entry name" value="GRAM DOMAIN-CONTAINING PROTEIN 4"/>
    <property type="match status" value="1"/>
</dbReference>
<accession>A0AA88YQ60</accession>
<dbReference type="InterPro" id="IPR037847">
    <property type="entry name" value="GRAMDC4"/>
</dbReference>
<name>A0AA88YQ60_PINIB</name>
<evidence type="ECO:0000259" key="3">
    <source>
        <dbReference type="SMART" id="SM00568"/>
    </source>
</evidence>
<reference evidence="4" key="1">
    <citation type="submission" date="2019-08" db="EMBL/GenBank/DDBJ databases">
        <title>The improved chromosome-level genome for the pearl oyster Pinctada fucata martensii using PacBio sequencing and Hi-C.</title>
        <authorList>
            <person name="Zheng Z."/>
        </authorList>
    </citation>
    <scope>NUCLEOTIDE SEQUENCE</scope>
    <source>
        <strain evidence="4">ZZ-2019</strain>
        <tissue evidence="4">Adductor muscle</tissue>
    </source>
</reference>